<evidence type="ECO:0000256" key="5">
    <source>
        <dbReference type="SAM" id="MobiDB-lite"/>
    </source>
</evidence>
<feature type="compositionally biased region" description="Acidic residues" evidence="5">
    <location>
        <begin position="1541"/>
        <end position="1559"/>
    </location>
</feature>
<feature type="compositionally biased region" description="Polar residues" evidence="5">
    <location>
        <begin position="1433"/>
        <end position="1443"/>
    </location>
</feature>
<dbReference type="Gene3D" id="3.30.470.160">
    <property type="entry name" value="Inositol polyphosphate kinase"/>
    <property type="match status" value="1"/>
</dbReference>
<feature type="compositionally biased region" description="Low complexity" evidence="5">
    <location>
        <begin position="75"/>
        <end position="91"/>
    </location>
</feature>
<feature type="compositionally biased region" description="Acidic residues" evidence="5">
    <location>
        <begin position="555"/>
        <end position="564"/>
    </location>
</feature>
<feature type="compositionally biased region" description="Polar residues" evidence="5">
    <location>
        <begin position="974"/>
        <end position="984"/>
    </location>
</feature>
<feature type="region of interest" description="Disordered" evidence="5">
    <location>
        <begin position="890"/>
        <end position="933"/>
    </location>
</feature>
<dbReference type="Pfam" id="PF03770">
    <property type="entry name" value="IPK"/>
    <property type="match status" value="1"/>
</dbReference>
<name>A0A1D2J6P3_PARBR</name>
<feature type="region of interest" description="Disordered" evidence="5">
    <location>
        <begin position="1400"/>
        <end position="1456"/>
    </location>
</feature>
<feature type="compositionally biased region" description="Basic and acidic residues" evidence="5">
    <location>
        <begin position="534"/>
        <end position="554"/>
    </location>
</feature>
<evidence type="ECO:0000256" key="4">
    <source>
        <dbReference type="RuleBase" id="RU363090"/>
    </source>
</evidence>
<sequence>MSVPSSAPVDPSPTTLVTPAPDAPHDSSLLQSLAAGRCPLSQQPAHVETAPLTAALPPSSSSSPPPPHTIIDANTATTPAPTLTPTTTPPAGRLEIPDVSFPLKRTNTAPVGRSTPLTSPPAVSFAFSSSPFRSQSPQLSERESIFATHYLPSDNDVNNTQASEDSWRPASSILRQQLLRVRSAGKLEQGGQYSQQQAAAKRGGQTSRKNISINNDDNESYNDNNNNHYLQISRCWQDGDAPALSTDPVQKENIQPNTCTNTTNSSSSSPVSSSHLRPSHPNSSAPTLFPMISTHIVQHPCGVAGSSSSSCTTTTTTSTGDEIDRPKDTFFHSPPRTANSTFAKPSSSFTGFPRAKTWDSHEAIPLLLPNPPNKVKPTSVSTTPTSTAAKMPSSSSSRLFDGETGRAQSAHSHSVESSDPLQSSSDPRRTRPPFRSLSKGRHSRQDTSIEANLAHAEPAANVRSRKSSHYLGLFKENTKSPEGKKRDERLVERAIRTKERHLGLGDSSVERGRLFPAAEGSSRSQVFLLPPDVSEPHQLHREKEDDEEGSHGDDEDRGEGDDGQVFDSSYDTTPTLLTTRSFTIDSSPEEKPHTDRWKKTPVELLEETKSYRGFVSQSASSLPTPIMDRGSPFVFESDSAFESNSPGSDTTQQLTRDGSESYEDEERISSALYFPHQLPESEDTEEQTQSPEEPCEKEMNRLTLQDEAHEGVPVEPSNHVDISLHSDTDTRILHGNVPVTVPESKIGEKRERQLTTISELGTESMSESELSSVDESGLSAREEEIGVTGLAGDAASFSAARHKHKYTHSHFHSRTYAHEPPVPLGAVELKPYRHQVGGHSTVFRFSRRAVCKQLNNRENEFYERIERRHPDMLPFLARYIGVLNVTFSKGPKRSKSKPDGSAIENGSAITSSKDVVGKASQTSTETKDTESQRIFSQSQVTGVVPKVILENNRHIIPVDLFATPAIPEGREGTSDAQQVVSQDDPSLKLAPASSTTNPLLKRHGASWGATTVNTKLQEQVLREVFAPPPIYHHRRHSHGRHSMSRLRSDISQQRNHGSMERPSFQGDSSACTIRQGSLPPLRMNRDEDKKDAELSSSASTVVNGEMHPLEKVYTEDGPQRPKILKHVTSRRMRRRHSGGGLGRKRSMSNGQSGELIYFDDEGYGGDREDDIFQMEPKAPSIPTPASSSSSSQHITTAGLVPAEVSPAKHTEPNPESPSSHEIKEFPVSLSTPTGVPVRLPVNPKEAQTTRDERNQFFLLLEDLTAGMNRPCVLDLKMGTRQYGIEADEKKKKSQRRKCQTTTSQQLGVRLCGMQVWNVKNQNYLFEDKYFGRDLTAGRQFQDALTRFLYDGVSYSSVTKKIPIILDKLALLESMVRKLPGYRLYASSLLILYDGEKGGKGAQEQKLDDAKGVEADTSSKSISSAGKPKKAGDNDNSNNSLKQSRTSEEASNNSNNNNSYSLRVKIVDFANCITGEDGLPPNAPCPPRRPHDIDRGYLRGLRSLRMYFQRILKEINNEDYVERGEGEGMALGPRGTARGEEENGFWEEGVMDLDPGEVSV</sequence>
<comment type="similarity">
    <text evidence="1 4">Belongs to the inositol phosphokinase (IPK) family.</text>
</comment>
<accession>A0A1D2J6P3</accession>
<dbReference type="GO" id="GO:0005634">
    <property type="term" value="C:nucleus"/>
    <property type="evidence" value="ECO:0007669"/>
    <property type="project" value="TreeGrafter"/>
</dbReference>
<feature type="compositionally biased region" description="Polar residues" evidence="5">
    <location>
        <begin position="1065"/>
        <end position="1075"/>
    </location>
</feature>
<comment type="caution">
    <text evidence="6">The sequence shown here is derived from an EMBL/GenBank/DDBJ whole genome shotgun (WGS) entry which is preliminary data.</text>
</comment>
<dbReference type="SUPFAM" id="SSF56104">
    <property type="entry name" value="SAICAR synthase-like"/>
    <property type="match status" value="1"/>
</dbReference>
<feature type="compositionally biased region" description="Basic and acidic residues" evidence="5">
    <location>
        <begin position="588"/>
        <end position="610"/>
    </location>
</feature>
<dbReference type="GO" id="GO:0046854">
    <property type="term" value="P:phosphatidylinositol phosphate biosynthetic process"/>
    <property type="evidence" value="ECO:0007669"/>
    <property type="project" value="TreeGrafter"/>
</dbReference>
<dbReference type="GO" id="GO:0000824">
    <property type="term" value="F:inositol-1,4,5,6-tetrakisphosphate 3-kinase activity"/>
    <property type="evidence" value="ECO:0007669"/>
    <property type="project" value="TreeGrafter"/>
</dbReference>
<gene>
    <name evidence="6" type="ORF">ACO22_06715</name>
</gene>
<feature type="compositionally biased region" description="Low complexity" evidence="5">
    <location>
        <begin position="306"/>
        <end position="319"/>
    </location>
</feature>
<feature type="compositionally biased region" description="Polar residues" evidence="5">
    <location>
        <begin position="907"/>
        <end position="924"/>
    </location>
</feature>
<dbReference type="VEuPathDB" id="FungiDB:PABG_04629"/>
<feature type="region of interest" description="Disordered" evidence="5">
    <location>
        <begin position="1175"/>
        <end position="1195"/>
    </location>
</feature>
<dbReference type="InterPro" id="IPR038286">
    <property type="entry name" value="IPK_sf"/>
</dbReference>
<feature type="compositionally biased region" description="Low complexity" evidence="5">
    <location>
        <begin position="257"/>
        <end position="274"/>
    </location>
</feature>
<feature type="compositionally biased region" description="Low complexity" evidence="5">
    <location>
        <begin position="210"/>
        <end position="225"/>
    </location>
</feature>
<evidence type="ECO:0000256" key="1">
    <source>
        <dbReference type="ARBA" id="ARBA00007374"/>
    </source>
</evidence>
<evidence type="ECO:0000313" key="7">
    <source>
        <dbReference type="Proteomes" id="UP000242814"/>
    </source>
</evidence>
<feature type="region of interest" description="Disordered" evidence="5">
    <location>
        <begin position="1"/>
        <end position="95"/>
    </location>
</feature>
<keyword evidence="2 4" id="KW-0808">Transferase</keyword>
<feature type="compositionally biased region" description="Polar residues" evidence="5">
    <location>
        <begin position="640"/>
        <end position="656"/>
    </location>
</feature>
<dbReference type="VEuPathDB" id="FungiDB:PADG_05060"/>
<dbReference type="EMBL" id="LZYO01000386">
    <property type="protein sequence ID" value="ODH14044.1"/>
    <property type="molecule type" value="Genomic_DNA"/>
</dbReference>
<feature type="compositionally biased region" description="Low complexity" evidence="5">
    <location>
        <begin position="375"/>
        <end position="397"/>
    </location>
</feature>
<evidence type="ECO:0000313" key="6">
    <source>
        <dbReference type="EMBL" id="ODH14044.1"/>
    </source>
</evidence>
<dbReference type="EC" id="2.7.-.-" evidence="4"/>
<feature type="region of interest" description="Disordered" evidence="5">
    <location>
        <begin position="1525"/>
        <end position="1559"/>
    </location>
</feature>
<feature type="region of interest" description="Disordered" evidence="5">
    <location>
        <begin position="517"/>
        <end position="697"/>
    </location>
</feature>
<dbReference type="PANTHER" id="PTHR12400:SF21">
    <property type="entry name" value="KINASE"/>
    <property type="match status" value="1"/>
</dbReference>
<protein>
    <recommendedName>
        <fullName evidence="4">Kinase</fullName>
        <ecNumber evidence="4">2.7.-.-</ecNumber>
    </recommendedName>
</protein>
<feature type="compositionally biased region" description="Polar residues" evidence="5">
    <location>
        <begin position="406"/>
        <end position="425"/>
    </location>
</feature>
<feature type="compositionally biased region" description="Basic and acidic residues" evidence="5">
    <location>
        <begin position="1083"/>
        <end position="1093"/>
    </location>
</feature>
<feature type="region of interest" description="Disordered" evidence="5">
    <location>
        <begin position="303"/>
        <end position="466"/>
    </location>
</feature>
<feature type="compositionally biased region" description="Basic and acidic residues" evidence="5">
    <location>
        <begin position="1400"/>
        <end position="1413"/>
    </location>
</feature>
<feature type="region of interest" description="Disordered" evidence="5">
    <location>
        <begin position="241"/>
        <end position="288"/>
    </location>
</feature>
<organism evidence="6 7">
    <name type="scientific">Paracoccidioides brasiliensis</name>
    <dbReference type="NCBI Taxonomy" id="121759"/>
    <lineage>
        <taxon>Eukaryota</taxon>
        <taxon>Fungi</taxon>
        <taxon>Dikarya</taxon>
        <taxon>Ascomycota</taxon>
        <taxon>Pezizomycotina</taxon>
        <taxon>Eurotiomycetes</taxon>
        <taxon>Eurotiomycetidae</taxon>
        <taxon>Onygenales</taxon>
        <taxon>Ajellomycetaceae</taxon>
        <taxon>Paracoccidioides</taxon>
    </lineage>
</organism>
<feature type="region of interest" description="Disordered" evidence="5">
    <location>
        <begin position="967"/>
        <end position="1002"/>
    </location>
</feature>
<feature type="region of interest" description="Disordered" evidence="5">
    <location>
        <begin position="1031"/>
        <end position="1098"/>
    </location>
</feature>
<feature type="compositionally biased region" description="Low complexity" evidence="5">
    <location>
        <begin position="1"/>
        <end position="13"/>
    </location>
</feature>
<feature type="compositionally biased region" description="Basic residues" evidence="5">
    <location>
        <begin position="1031"/>
        <end position="1044"/>
    </location>
</feature>
<dbReference type="GO" id="GO:0005737">
    <property type="term" value="C:cytoplasm"/>
    <property type="evidence" value="ECO:0007669"/>
    <property type="project" value="TreeGrafter"/>
</dbReference>
<proteinExistence type="inferred from homology"/>
<keyword evidence="3 4" id="KW-0418">Kinase</keyword>
<feature type="compositionally biased region" description="Basic residues" evidence="5">
    <location>
        <begin position="1128"/>
        <end position="1146"/>
    </location>
</feature>
<evidence type="ECO:0000256" key="3">
    <source>
        <dbReference type="ARBA" id="ARBA00022777"/>
    </source>
</evidence>
<dbReference type="InterPro" id="IPR005522">
    <property type="entry name" value="IPK"/>
</dbReference>
<reference evidence="6 7" key="1">
    <citation type="submission" date="2016-06" db="EMBL/GenBank/DDBJ databases">
        <authorList>
            <person name="Kjaerup R.B."/>
            <person name="Dalgaard T.S."/>
            <person name="Juul-Madsen H.R."/>
        </authorList>
    </citation>
    <scope>NUCLEOTIDE SEQUENCE [LARGE SCALE GENOMIC DNA]</scope>
    <source>
        <strain evidence="6 7">Pb300</strain>
    </source>
</reference>
<feature type="region of interest" description="Disordered" evidence="5">
    <location>
        <begin position="186"/>
        <end position="225"/>
    </location>
</feature>
<feature type="compositionally biased region" description="Polar residues" evidence="5">
    <location>
        <begin position="336"/>
        <end position="350"/>
    </location>
</feature>
<dbReference type="GO" id="GO:0032958">
    <property type="term" value="P:inositol phosphate biosynthetic process"/>
    <property type="evidence" value="ECO:0007669"/>
    <property type="project" value="InterPro"/>
</dbReference>
<feature type="region of interest" description="Disordered" evidence="5">
    <location>
        <begin position="1128"/>
        <end position="1153"/>
    </location>
</feature>
<dbReference type="GO" id="GO:0008440">
    <property type="term" value="F:inositol-1,4,5-trisphosphate 3-kinase activity"/>
    <property type="evidence" value="ECO:0007669"/>
    <property type="project" value="TreeGrafter"/>
</dbReference>
<evidence type="ECO:0000256" key="2">
    <source>
        <dbReference type="ARBA" id="ARBA00022679"/>
    </source>
</evidence>
<dbReference type="PANTHER" id="PTHR12400">
    <property type="entry name" value="INOSITOL POLYPHOSPHATE KINASE"/>
    <property type="match status" value="1"/>
</dbReference>
<dbReference type="Proteomes" id="UP000242814">
    <property type="component" value="Unassembled WGS sequence"/>
</dbReference>